<comment type="subcellular location">
    <subcellularLocation>
        <location evidence="1">Cell outer membrane</location>
    </subcellularLocation>
</comment>
<evidence type="ECO:0000256" key="9">
    <source>
        <dbReference type="SAM" id="MobiDB-lite"/>
    </source>
</evidence>
<dbReference type="Gene3D" id="3.10.20.310">
    <property type="entry name" value="membrane protein fhac"/>
    <property type="match status" value="1"/>
</dbReference>
<evidence type="ECO:0000256" key="4">
    <source>
        <dbReference type="ARBA" id="ARBA00022452"/>
    </source>
</evidence>
<dbReference type="AlphaFoldDB" id="A0A2W5N6T7"/>
<dbReference type="GO" id="GO:0008320">
    <property type="term" value="F:protein transmembrane transporter activity"/>
    <property type="evidence" value="ECO:0007669"/>
    <property type="project" value="TreeGrafter"/>
</dbReference>
<evidence type="ECO:0000256" key="1">
    <source>
        <dbReference type="ARBA" id="ARBA00004442"/>
    </source>
</evidence>
<evidence type="ECO:0000256" key="3">
    <source>
        <dbReference type="ARBA" id="ARBA00022448"/>
    </source>
</evidence>
<dbReference type="InterPro" id="IPR005565">
    <property type="entry name" value="Hemolysn_activator_HlyB_C"/>
</dbReference>
<proteinExistence type="inferred from homology"/>
<name>A0A2W5N6T7_9BACT</name>
<sequence length="575" mass="62610">MGQFRSFYLAGIATSALMLFSGGAYAQIDQQTGIADPSRAGDEVKQPEMPTDTGPVVSVKEAKPINAPAGAEKITFKLNGINVEGATVYSAAELQSVYASEIGKTISLADFYTIANKLTLKYRNDGYILTQVVVPPQEIDGGTPKLLVVEGYVDAVTVQKEDESAPIDMENIKHYASQISTGGPLNAKDLERELLIINDLPGITARSILSPSTTKTGAADLLIILTHDPVDGIVSLDDYGSRYLGPIQVGAATTLNSLLGQNEAISAQLVMAPQSWYELAYGSVGYEQPIGIYGTKIHFNASATDTDPGYDLEQFHVNGRSYLLNVGLTHPFIRSRTENLYGRLNFDWRRVKSENNIEDTRRDRISSLRLGGRYEFIDTLVTAAANTVDVELSKGVNIFGASEEGDENMTRDLADPEATKLEAEIQRLQRITDNFNVLLAARGQIASNALLSSEEFGVGGINSGRGYDPSEIVGDQGVSGKVELQWREPLKLDTKFLESYQLFSFYDIGKVWNTDATTSGTKDDSLTSVGFGVRMDLPMDVDAGFAVAFPLTRDVQTQSGDGKDPKYYFNLSKRF</sequence>
<comment type="similarity">
    <text evidence="2">Belongs to the TPS (TC 1.B.20) family.</text>
</comment>
<keyword evidence="6" id="KW-0653">Protein transport</keyword>
<accession>A0A2W5N6T7</accession>
<feature type="domain" description="POTRA" evidence="11">
    <location>
        <begin position="76"/>
        <end position="151"/>
    </location>
</feature>
<dbReference type="Gene3D" id="2.40.160.50">
    <property type="entry name" value="membrane protein fhac: a member of the omp85/tpsb transporter family"/>
    <property type="match status" value="1"/>
</dbReference>
<keyword evidence="4" id="KW-1134">Transmembrane beta strand</keyword>
<dbReference type="EMBL" id="QFQB01000001">
    <property type="protein sequence ID" value="PZQ49172.1"/>
    <property type="molecule type" value="Genomic_DNA"/>
</dbReference>
<evidence type="ECO:0000256" key="2">
    <source>
        <dbReference type="ARBA" id="ARBA00009055"/>
    </source>
</evidence>
<protein>
    <submittedName>
        <fullName evidence="12">ShlB/FhaC/HecB family hemolysin secretion/activation protein</fullName>
    </submittedName>
</protein>
<evidence type="ECO:0000259" key="11">
    <source>
        <dbReference type="PROSITE" id="PS51779"/>
    </source>
</evidence>
<evidence type="ECO:0000313" key="12">
    <source>
        <dbReference type="EMBL" id="PZQ49172.1"/>
    </source>
</evidence>
<dbReference type="InterPro" id="IPR051544">
    <property type="entry name" value="TPS_OM_transporter"/>
</dbReference>
<keyword evidence="7" id="KW-0472">Membrane</keyword>
<dbReference type="GO" id="GO:0046819">
    <property type="term" value="P:protein secretion by the type V secretion system"/>
    <property type="evidence" value="ECO:0007669"/>
    <property type="project" value="TreeGrafter"/>
</dbReference>
<keyword evidence="10" id="KW-0732">Signal</keyword>
<feature type="region of interest" description="Disordered" evidence="9">
    <location>
        <begin position="35"/>
        <end position="56"/>
    </location>
</feature>
<dbReference type="PANTHER" id="PTHR34597:SF6">
    <property type="entry name" value="BLR6126 PROTEIN"/>
    <property type="match status" value="1"/>
</dbReference>
<evidence type="ECO:0000313" key="13">
    <source>
        <dbReference type="Proteomes" id="UP000249417"/>
    </source>
</evidence>
<gene>
    <name evidence="12" type="ORF">DI551_00190</name>
</gene>
<keyword evidence="8" id="KW-0998">Cell outer membrane</keyword>
<dbReference type="PROSITE" id="PS51779">
    <property type="entry name" value="POTRA"/>
    <property type="match status" value="1"/>
</dbReference>
<feature type="chain" id="PRO_5016051488" evidence="10">
    <location>
        <begin position="27"/>
        <end position="575"/>
    </location>
</feature>
<evidence type="ECO:0000256" key="5">
    <source>
        <dbReference type="ARBA" id="ARBA00022692"/>
    </source>
</evidence>
<evidence type="ECO:0000256" key="8">
    <source>
        <dbReference type="ARBA" id="ARBA00023237"/>
    </source>
</evidence>
<dbReference type="InterPro" id="IPR013686">
    <property type="entry name" value="Polypept-transport_assoc_ShlB"/>
</dbReference>
<dbReference type="GO" id="GO:0098046">
    <property type="term" value="C:type V protein secretion system complex"/>
    <property type="evidence" value="ECO:0007669"/>
    <property type="project" value="TreeGrafter"/>
</dbReference>
<dbReference type="Pfam" id="PF03865">
    <property type="entry name" value="ShlB"/>
    <property type="match status" value="1"/>
</dbReference>
<keyword evidence="5" id="KW-0812">Transmembrane</keyword>
<evidence type="ECO:0000256" key="6">
    <source>
        <dbReference type="ARBA" id="ARBA00022927"/>
    </source>
</evidence>
<evidence type="ECO:0000256" key="7">
    <source>
        <dbReference type="ARBA" id="ARBA00023136"/>
    </source>
</evidence>
<dbReference type="InterPro" id="IPR034746">
    <property type="entry name" value="POTRA"/>
</dbReference>
<evidence type="ECO:0000256" key="10">
    <source>
        <dbReference type="SAM" id="SignalP"/>
    </source>
</evidence>
<dbReference type="Pfam" id="PF08479">
    <property type="entry name" value="POTRA_2"/>
    <property type="match status" value="1"/>
</dbReference>
<keyword evidence="3" id="KW-0813">Transport</keyword>
<feature type="signal peptide" evidence="10">
    <location>
        <begin position="1"/>
        <end position="26"/>
    </location>
</feature>
<comment type="caution">
    <text evidence="12">The sequence shown here is derived from an EMBL/GenBank/DDBJ whole genome shotgun (WGS) entry which is preliminary data.</text>
</comment>
<reference evidence="12 13" key="1">
    <citation type="submission" date="2017-08" db="EMBL/GenBank/DDBJ databases">
        <title>Infants hospitalized years apart are colonized by the same room-sourced microbial strains.</title>
        <authorList>
            <person name="Brooks B."/>
            <person name="Olm M.R."/>
            <person name="Firek B.A."/>
            <person name="Baker R."/>
            <person name="Thomas B.C."/>
            <person name="Morowitz M.J."/>
            <person name="Banfield J.F."/>
        </authorList>
    </citation>
    <scope>NUCLEOTIDE SEQUENCE [LARGE SCALE GENOMIC DNA]</scope>
    <source>
        <strain evidence="12">S2_005_002_R2_29</strain>
    </source>
</reference>
<organism evidence="12 13">
    <name type="scientific">Micavibrio aeruginosavorus</name>
    <dbReference type="NCBI Taxonomy" id="349221"/>
    <lineage>
        <taxon>Bacteria</taxon>
        <taxon>Pseudomonadati</taxon>
        <taxon>Bdellovibrionota</taxon>
        <taxon>Bdellovibrionia</taxon>
        <taxon>Bdellovibrionales</taxon>
        <taxon>Pseudobdellovibrionaceae</taxon>
        <taxon>Micavibrio</taxon>
    </lineage>
</organism>
<dbReference type="PANTHER" id="PTHR34597">
    <property type="entry name" value="SLR1661 PROTEIN"/>
    <property type="match status" value="1"/>
</dbReference>
<dbReference type="GO" id="GO:0009279">
    <property type="term" value="C:cell outer membrane"/>
    <property type="evidence" value="ECO:0007669"/>
    <property type="project" value="UniProtKB-SubCell"/>
</dbReference>
<dbReference type="Proteomes" id="UP000249417">
    <property type="component" value="Unassembled WGS sequence"/>
</dbReference>